<organism evidence="2 3">
    <name type="scientific">Synechococcus phage ACG-2014j</name>
    <dbReference type="NCBI Taxonomy" id="1493514"/>
    <lineage>
        <taxon>Viruses</taxon>
        <taxon>Duplodnaviria</taxon>
        <taxon>Heunggongvirae</taxon>
        <taxon>Uroviricota</taxon>
        <taxon>Caudoviricetes</taxon>
        <taxon>Pantevenvirales</taxon>
        <taxon>Kyanoviridae</taxon>
        <taxon>Potamoivirus</taxon>
        <taxon>Potamoivirus tusconj</taxon>
    </lineage>
</organism>
<protein>
    <submittedName>
        <fullName evidence="2">Exonuclease</fullName>
    </submittedName>
</protein>
<evidence type="ECO:0000313" key="3">
    <source>
        <dbReference type="Proteomes" id="UP000185285"/>
    </source>
</evidence>
<evidence type="ECO:0000259" key="1">
    <source>
        <dbReference type="Pfam" id="PF12705"/>
    </source>
</evidence>
<dbReference type="InterPro" id="IPR011335">
    <property type="entry name" value="Restrct_endonuc-II-like"/>
</dbReference>
<dbReference type="InterPro" id="IPR038726">
    <property type="entry name" value="PDDEXK_AddAB-type"/>
</dbReference>
<accession>A0A0E3FK55</accession>
<gene>
    <name evidence="2" type="ORF">Syn7803US23_221</name>
</gene>
<keyword evidence="2" id="KW-0540">Nuclease</keyword>
<dbReference type="Gene3D" id="3.90.320.10">
    <property type="match status" value="1"/>
</dbReference>
<name>A0A0E3FK55_9CAUD</name>
<dbReference type="EMBL" id="KJ019089">
    <property type="protein sequence ID" value="AIX28565.1"/>
    <property type="molecule type" value="Genomic_DNA"/>
</dbReference>
<keyword evidence="2" id="KW-0269">Exonuclease</keyword>
<dbReference type="Pfam" id="PF12705">
    <property type="entry name" value="PDDEXK_1"/>
    <property type="match status" value="1"/>
</dbReference>
<keyword evidence="3" id="KW-1185">Reference proteome</keyword>
<dbReference type="PANTHER" id="PTHR31340">
    <property type="entry name" value="MITOCHONDRIAL GENOME MAINTENANCE EXONUCLEASE 1"/>
    <property type="match status" value="1"/>
</dbReference>
<reference evidence="2 3" key="1">
    <citation type="submission" date="2013-12" db="EMBL/GenBank/DDBJ databases">
        <title>Ecological redundancy of diverse viral populations within a natural community.</title>
        <authorList>
            <person name="Gregory A.C."/>
            <person name="LaButti K."/>
            <person name="Copeland A."/>
            <person name="Woyke T."/>
            <person name="Sullivan M.B."/>
        </authorList>
    </citation>
    <scope>NUCLEOTIDE SEQUENCE [LARGE SCALE GENOMIC DNA]</scope>
    <source>
        <strain evidence="2">Syn7803US23</strain>
    </source>
</reference>
<dbReference type="PANTHER" id="PTHR31340:SF3">
    <property type="entry name" value="MITOCHONDRIAL GENOME MAINTENANCE EXONUCLEASE 1"/>
    <property type="match status" value="1"/>
</dbReference>
<dbReference type="InterPro" id="IPR011604">
    <property type="entry name" value="PDDEXK-like_dom_sf"/>
</dbReference>
<dbReference type="Proteomes" id="UP000185285">
    <property type="component" value="Segment"/>
</dbReference>
<feature type="domain" description="PD-(D/E)XK endonuclease-like" evidence="1">
    <location>
        <begin position="126"/>
        <end position="182"/>
    </location>
</feature>
<proteinExistence type="predicted"/>
<keyword evidence="2" id="KW-0378">Hydrolase</keyword>
<evidence type="ECO:0000313" key="2">
    <source>
        <dbReference type="EMBL" id="AIX28565.1"/>
    </source>
</evidence>
<sequence>MKLFNHVGLDPIEMSAEMVGGKRVYLTPTGHHYPSVTTVIGNNAAKKAGIAKWRARVGEKAANAKTTRATGRGTKYHSIAEDYFNNDLDLKKYKSHPLPVLMFHHSRPTLDRINNIYLQEAALYSKHLEIAGRVDCIAEFDGVLSIIDFKTAAEPKREKYLYDYFVQETAYACMLQENYGLSVKQLVTIVACENGETQVKVLPPKKEFFMKLMSYISEYQEQHGQETIIRG</sequence>
<dbReference type="SUPFAM" id="SSF52980">
    <property type="entry name" value="Restriction endonuclease-like"/>
    <property type="match status" value="1"/>
</dbReference>
<dbReference type="GO" id="GO:0004527">
    <property type="term" value="F:exonuclease activity"/>
    <property type="evidence" value="ECO:0007669"/>
    <property type="project" value="UniProtKB-KW"/>
</dbReference>